<feature type="transmembrane region" description="Helical" evidence="17">
    <location>
        <begin position="640"/>
        <end position="659"/>
    </location>
</feature>
<evidence type="ECO:0000256" key="6">
    <source>
        <dbReference type="ARBA" id="ARBA00022723"/>
    </source>
</evidence>
<dbReference type="PANTHER" id="PTHR11972">
    <property type="entry name" value="NADPH OXIDASE"/>
    <property type="match status" value="1"/>
</dbReference>
<dbReference type="InterPro" id="IPR002048">
    <property type="entry name" value="EF_hand_dom"/>
</dbReference>
<evidence type="ECO:0000259" key="18">
    <source>
        <dbReference type="PROSITE" id="PS50222"/>
    </source>
</evidence>
<accession>A0AA89BTB4</accession>
<dbReference type="GO" id="GO:0043020">
    <property type="term" value="C:NADPH oxidase complex"/>
    <property type="evidence" value="ECO:0007669"/>
    <property type="project" value="TreeGrafter"/>
</dbReference>
<keyword evidence="5 17" id="KW-0812">Transmembrane</keyword>
<dbReference type="GO" id="GO:0020037">
    <property type="term" value="F:heme binding"/>
    <property type="evidence" value="ECO:0007669"/>
    <property type="project" value="InterPro"/>
</dbReference>
<keyword evidence="10" id="KW-0521">NADP</keyword>
<dbReference type="Proteomes" id="UP001186944">
    <property type="component" value="Unassembled WGS sequence"/>
</dbReference>
<dbReference type="InterPro" id="IPR017927">
    <property type="entry name" value="FAD-bd_FR_type"/>
</dbReference>
<evidence type="ECO:0000256" key="9">
    <source>
        <dbReference type="ARBA" id="ARBA00022837"/>
    </source>
</evidence>
<evidence type="ECO:0000256" key="13">
    <source>
        <dbReference type="ARBA" id="ARBA00023136"/>
    </source>
</evidence>
<dbReference type="GO" id="GO:0016174">
    <property type="term" value="F:NAD(P)H oxidase H2O2-forming activity"/>
    <property type="evidence" value="ECO:0007669"/>
    <property type="project" value="UniProtKB-EC"/>
</dbReference>
<dbReference type="InterPro" id="IPR050369">
    <property type="entry name" value="RBOH/FRE"/>
</dbReference>
<evidence type="ECO:0000256" key="4">
    <source>
        <dbReference type="ARBA" id="ARBA00022630"/>
    </source>
</evidence>
<feature type="domain" description="EF-hand" evidence="18">
    <location>
        <begin position="359"/>
        <end position="394"/>
    </location>
</feature>
<evidence type="ECO:0000256" key="15">
    <source>
        <dbReference type="ARBA" id="ARBA00047455"/>
    </source>
</evidence>
<evidence type="ECO:0000256" key="5">
    <source>
        <dbReference type="ARBA" id="ARBA00022692"/>
    </source>
</evidence>
<keyword evidence="21" id="KW-1185">Reference proteome</keyword>
<dbReference type="PROSITE" id="PS50292">
    <property type="entry name" value="PEROXIDASE_3"/>
    <property type="match status" value="1"/>
</dbReference>
<evidence type="ECO:0000256" key="17">
    <source>
        <dbReference type="SAM" id="Phobius"/>
    </source>
</evidence>
<dbReference type="GO" id="GO:0042742">
    <property type="term" value="P:defense response to bacterium"/>
    <property type="evidence" value="ECO:0007669"/>
    <property type="project" value="UniProtKB-ARBA"/>
</dbReference>
<evidence type="ECO:0000256" key="2">
    <source>
        <dbReference type="ARBA" id="ARBA00005644"/>
    </source>
</evidence>
<organism evidence="20 21">
    <name type="scientific">Pinctada imbricata</name>
    <name type="common">Atlantic pearl-oyster</name>
    <name type="synonym">Pinctada martensii</name>
    <dbReference type="NCBI Taxonomy" id="66713"/>
    <lineage>
        <taxon>Eukaryota</taxon>
        <taxon>Metazoa</taxon>
        <taxon>Spiralia</taxon>
        <taxon>Lophotrochozoa</taxon>
        <taxon>Mollusca</taxon>
        <taxon>Bivalvia</taxon>
        <taxon>Autobranchia</taxon>
        <taxon>Pteriomorphia</taxon>
        <taxon>Pterioida</taxon>
        <taxon>Pterioidea</taxon>
        <taxon>Pteriidae</taxon>
        <taxon>Pinctada</taxon>
    </lineage>
</organism>
<dbReference type="Gene3D" id="3.40.50.80">
    <property type="entry name" value="Nucleotide-binding domain of ferredoxin-NADP reductase (FNR) module"/>
    <property type="match status" value="1"/>
</dbReference>
<dbReference type="InterPro" id="IPR013130">
    <property type="entry name" value="Fe3_Rdtase_TM_dom"/>
</dbReference>
<feature type="transmembrane region" description="Helical" evidence="17">
    <location>
        <begin position="558"/>
        <end position="579"/>
    </location>
</feature>
<gene>
    <name evidence="20" type="ORF">FSP39_020108</name>
</gene>
<dbReference type="GO" id="GO:0042744">
    <property type="term" value="P:hydrogen peroxide catabolic process"/>
    <property type="evidence" value="ECO:0007669"/>
    <property type="project" value="UniProtKB-KW"/>
</dbReference>
<name>A0AA89BTB4_PINIB</name>
<evidence type="ECO:0000256" key="10">
    <source>
        <dbReference type="ARBA" id="ARBA00022857"/>
    </source>
</evidence>
<dbReference type="Gene3D" id="1.10.640.10">
    <property type="entry name" value="Haem peroxidase domain superfamily, animal type"/>
    <property type="match status" value="1"/>
</dbReference>
<dbReference type="GO" id="GO:0016175">
    <property type="term" value="F:superoxide-generating NAD(P)H oxidase activity"/>
    <property type="evidence" value="ECO:0007669"/>
    <property type="project" value="UniProtKB-ARBA"/>
</dbReference>
<dbReference type="Gene3D" id="1.10.238.10">
    <property type="entry name" value="EF-hand"/>
    <property type="match status" value="1"/>
</dbReference>
<keyword evidence="14" id="KW-0376">Hydrogen peroxide</keyword>
<dbReference type="InterPro" id="IPR010255">
    <property type="entry name" value="Haem_peroxidase_sf"/>
</dbReference>
<dbReference type="GO" id="GO:0005509">
    <property type="term" value="F:calcium ion binding"/>
    <property type="evidence" value="ECO:0007669"/>
    <property type="project" value="InterPro"/>
</dbReference>
<feature type="domain" description="EF-hand" evidence="18">
    <location>
        <begin position="395"/>
        <end position="430"/>
    </location>
</feature>
<comment type="catalytic activity">
    <reaction evidence="15">
        <text>NADH + O2 + H(+) = H2O2 + NAD(+)</text>
        <dbReference type="Rhea" id="RHEA:11264"/>
        <dbReference type="ChEBI" id="CHEBI:15378"/>
        <dbReference type="ChEBI" id="CHEBI:15379"/>
        <dbReference type="ChEBI" id="CHEBI:16240"/>
        <dbReference type="ChEBI" id="CHEBI:57540"/>
        <dbReference type="ChEBI" id="CHEBI:57945"/>
        <dbReference type="EC" id="1.6.3.1"/>
    </reaction>
</comment>
<evidence type="ECO:0000256" key="12">
    <source>
        <dbReference type="ARBA" id="ARBA00023002"/>
    </source>
</evidence>
<dbReference type="PROSITE" id="PS00018">
    <property type="entry name" value="EF_HAND_1"/>
    <property type="match status" value="1"/>
</dbReference>
<dbReference type="CDD" id="cd06186">
    <property type="entry name" value="NOX_Duox_like_FAD_NADP"/>
    <property type="match status" value="1"/>
</dbReference>
<evidence type="ECO:0000313" key="21">
    <source>
        <dbReference type="Proteomes" id="UP001186944"/>
    </source>
</evidence>
<feature type="transmembrane region" description="Helical" evidence="17">
    <location>
        <begin position="732"/>
        <end position="752"/>
    </location>
</feature>
<dbReference type="GO" id="GO:0009653">
    <property type="term" value="P:anatomical structure morphogenesis"/>
    <property type="evidence" value="ECO:0007669"/>
    <property type="project" value="UniProtKB-ARBA"/>
</dbReference>
<dbReference type="SFLD" id="SFLDG01169">
    <property type="entry name" value="NADPH_oxidase_subgroup_(NOX)"/>
    <property type="match status" value="1"/>
</dbReference>
<keyword evidence="11 17" id="KW-1133">Transmembrane helix</keyword>
<dbReference type="InterPro" id="IPR017938">
    <property type="entry name" value="Riboflavin_synthase-like_b-brl"/>
</dbReference>
<feature type="transmembrane region" description="Helical" evidence="17">
    <location>
        <begin position="696"/>
        <end position="720"/>
    </location>
</feature>
<feature type="transmembrane region" description="Helical" evidence="17">
    <location>
        <begin position="758"/>
        <end position="774"/>
    </location>
</feature>
<dbReference type="GO" id="GO:0006979">
    <property type="term" value="P:response to oxidative stress"/>
    <property type="evidence" value="ECO:0007669"/>
    <property type="project" value="InterPro"/>
</dbReference>
<evidence type="ECO:0000256" key="1">
    <source>
        <dbReference type="ARBA" id="ARBA00004424"/>
    </source>
</evidence>
<comment type="catalytic activity">
    <reaction evidence="16">
        <text>NADPH + O2 + H(+) = H2O2 + NADP(+)</text>
        <dbReference type="Rhea" id="RHEA:11260"/>
        <dbReference type="ChEBI" id="CHEBI:15378"/>
        <dbReference type="ChEBI" id="CHEBI:15379"/>
        <dbReference type="ChEBI" id="CHEBI:16240"/>
        <dbReference type="ChEBI" id="CHEBI:57783"/>
        <dbReference type="ChEBI" id="CHEBI:58349"/>
        <dbReference type="EC" id="1.6.3.1"/>
    </reaction>
</comment>
<reference evidence="20" key="1">
    <citation type="submission" date="2019-08" db="EMBL/GenBank/DDBJ databases">
        <title>The improved chromosome-level genome for the pearl oyster Pinctada fucata martensii using PacBio sequencing and Hi-C.</title>
        <authorList>
            <person name="Zheng Z."/>
        </authorList>
    </citation>
    <scope>NUCLEOTIDE SEQUENCE</scope>
    <source>
        <strain evidence="20">ZZ-2019</strain>
        <tissue evidence="20">Adductor muscle</tissue>
    </source>
</reference>
<dbReference type="InterPro" id="IPR013121">
    <property type="entry name" value="Fe_red_NAD-bd_6"/>
</dbReference>
<protein>
    <recommendedName>
        <fullName evidence="3">NAD(P)H oxidase (H2O2-forming)</fullName>
        <ecNumber evidence="3">1.6.3.1</ecNumber>
    </recommendedName>
</protein>
<keyword evidence="4" id="KW-0285">Flavoprotein</keyword>
<dbReference type="PRINTS" id="PR00450">
    <property type="entry name" value="RECOVERIN"/>
</dbReference>
<keyword evidence="14" id="KW-0575">Peroxidase</keyword>
<dbReference type="InterPro" id="IPR011992">
    <property type="entry name" value="EF-hand-dom_pair"/>
</dbReference>
<keyword evidence="8" id="KW-0274">FAD</keyword>
<dbReference type="InterPro" id="IPR019791">
    <property type="entry name" value="Haem_peroxidase_animal"/>
</dbReference>
<keyword evidence="9" id="KW-0106">Calcium</keyword>
<dbReference type="SUPFAM" id="SSF63380">
    <property type="entry name" value="Riboflavin synthase domain-like"/>
    <property type="match status" value="1"/>
</dbReference>
<dbReference type="Pfam" id="PF01794">
    <property type="entry name" value="Ferric_reduct"/>
    <property type="match status" value="1"/>
</dbReference>
<dbReference type="Pfam" id="PF08030">
    <property type="entry name" value="NAD_binding_6"/>
    <property type="match status" value="1"/>
</dbReference>
<sequence length="1063" mass="123861">MNSLPLFPPNVDLFVGGLLESSADGPGPLFQRIILEQFMRIRHADRFWFENKLSRYFSDQDRREIMNTRFKDIIVKVTSIKEDELQDDVFIHREKDVCSQPFQLNANQHQVFEGYTVMENCTSLETYSYFSDSLFAFSLTFGILVLIIPGAFLFMLMVTREKKISQRRPVYTEQYSYRRTYDSTYFDAIEWIGHAYGTRNVSIKMSLGRRCISVTDRNTKILRIIEIRPGGKVLIRTASDKQRDMLSLVFPGEVDLVLRFMDTDEREEFIFQFRQFVAKFHITSNVHGTLHEKMILKSAKTMNQRNAEIDLFMKAIRDEVFERPRQGKGGKKLSKSALSTIHQINLTRREFADILGMKSNSEFINNMFLLVDRDQNGFISFREYLDFFVVLAKGDAMDKAELMFKMYDIDYNGYLTKIEFTNMIRSLMELSGSKVKGQDLDAYINRLYRYSQLPANQQMTMGIFKGIFASPEFYETLNSASLPVKGLILRLILTAPFKQIVSKHMYYFALNSVQPDAVPGCSYDRRSYLNVETEDRCEEPRFPRILALVRYLDNNRLIVFWNSIYCLAVIWIFVEKVYIYSFESAQKGLWSISGYGIPLMRGSASVLMFTFSTLLLIMCKNTTTYLRNTVLHRFFPFDEIHNFHVNISLLSLIFTVVHVSCNAFTLYSICTQPTEDLLCIFPEYCRFSHELPKFQYWAFETITGVTGLLLVVMLIFLYVFSLKYARTHAYKIFWITHKLYIPLYALLILHGSGKFVDMPVWHFFMVGPVFIFLIDKLISINRRKVTLEVKSATMLTSNVLKLVIKRPDYFEFMSGQWARLACETLGVNEFHPFTITSAPHENYLSFHIRAVGPWTTNLRSAFKQSKRRRQPITLLLDGPYGEGHQDWFLYPVSVLIGGGIGVTPFASILKDITHKTLTRTNIPCKKVYFLWVTRTQQQFEWMTDIIKEVEDKLQSKQTVDIHIFITQFRHKFDLRTTMLYICERHFQRLAGKSLMTGLKAVTHFGRPNFLTFFKSLHYEHPGVKKIGVFSSGPLPLRRSVDQACNGANILPEFPLYRHQAETF</sequence>
<evidence type="ECO:0000256" key="16">
    <source>
        <dbReference type="ARBA" id="ARBA00048762"/>
    </source>
</evidence>
<dbReference type="InterPro" id="IPR018247">
    <property type="entry name" value="EF_Hand_1_Ca_BS"/>
</dbReference>
<dbReference type="SUPFAM" id="SSF47473">
    <property type="entry name" value="EF-hand"/>
    <property type="match status" value="1"/>
</dbReference>
<evidence type="ECO:0000256" key="11">
    <source>
        <dbReference type="ARBA" id="ARBA00022989"/>
    </source>
</evidence>
<dbReference type="EC" id="1.6.3.1" evidence="3"/>
<feature type="domain" description="FAD-binding FR-type" evidence="19">
    <location>
        <begin position="782"/>
        <end position="886"/>
    </location>
</feature>
<dbReference type="CDD" id="cd00051">
    <property type="entry name" value="EFh"/>
    <property type="match status" value="1"/>
</dbReference>
<dbReference type="SUPFAM" id="SSF48113">
    <property type="entry name" value="Heme-dependent peroxidases"/>
    <property type="match status" value="1"/>
</dbReference>
<dbReference type="InterPro" id="IPR039261">
    <property type="entry name" value="FNR_nucleotide-bd"/>
</dbReference>
<dbReference type="SUPFAM" id="SSF52343">
    <property type="entry name" value="Ferredoxin reductase-like, C-terminal NADP-linked domain"/>
    <property type="match status" value="1"/>
</dbReference>
<dbReference type="PANTHER" id="PTHR11972:SF208">
    <property type="entry name" value="DUAL OXIDASE-LIKE PROTEIN"/>
    <property type="match status" value="1"/>
</dbReference>
<keyword evidence="12" id="KW-0560">Oxidoreductase</keyword>
<dbReference type="Gene3D" id="2.40.30.10">
    <property type="entry name" value="Translation factors"/>
    <property type="match status" value="1"/>
</dbReference>
<dbReference type="EMBL" id="VSWD01000012">
    <property type="protein sequence ID" value="KAK3086551.1"/>
    <property type="molecule type" value="Genomic_DNA"/>
</dbReference>
<comment type="similarity">
    <text evidence="2">In the N-terminal section; belongs to the peroxidase family.</text>
</comment>
<dbReference type="GO" id="GO:0016324">
    <property type="term" value="C:apical plasma membrane"/>
    <property type="evidence" value="ECO:0007669"/>
    <property type="project" value="UniProtKB-SubCell"/>
</dbReference>
<dbReference type="Pfam" id="PF08022">
    <property type="entry name" value="FAD_binding_8"/>
    <property type="match status" value="1"/>
</dbReference>
<comment type="subcellular location">
    <subcellularLocation>
        <location evidence="1">Apical cell membrane</location>
        <topology evidence="1">Multi-pass membrane protein</topology>
    </subcellularLocation>
</comment>
<dbReference type="InterPro" id="IPR013112">
    <property type="entry name" value="FAD-bd_8"/>
</dbReference>
<keyword evidence="6" id="KW-0479">Metal-binding</keyword>
<evidence type="ECO:0000259" key="19">
    <source>
        <dbReference type="PROSITE" id="PS51384"/>
    </source>
</evidence>
<proteinExistence type="inferred from homology"/>
<dbReference type="PROSITE" id="PS50222">
    <property type="entry name" value="EF_HAND_2"/>
    <property type="match status" value="2"/>
</dbReference>
<dbReference type="SMART" id="SM00054">
    <property type="entry name" value="EFh"/>
    <property type="match status" value="2"/>
</dbReference>
<keyword evidence="13 17" id="KW-0472">Membrane</keyword>
<dbReference type="AlphaFoldDB" id="A0AA89BTB4"/>
<dbReference type="InterPro" id="IPR037120">
    <property type="entry name" value="Haem_peroxidase_sf_animal"/>
</dbReference>
<keyword evidence="7" id="KW-0677">Repeat</keyword>
<feature type="transmembrane region" description="Helical" evidence="17">
    <location>
        <begin position="134"/>
        <end position="158"/>
    </location>
</feature>
<evidence type="ECO:0000256" key="14">
    <source>
        <dbReference type="ARBA" id="ARBA00023324"/>
    </source>
</evidence>
<dbReference type="Pfam" id="PF03098">
    <property type="entry name" value="An_peroxidase"/>
    <property type="match status" value="1"/>
</dbReference>
<dbReference type="GO" id="GO:0004601">
    <property type="term" value="F:peroxidase activity"/>
    <property type="evidence" value="ECO:0007669"/>
    <property type="project" value="InterPro"/>
</dbReference>
<dbReference type="PROSITE" id="PS51384">
    <property type="entry name" value="FAD_FR"/>
    <property type="match status" value="1"/>
</dbReference>
<dbReference type="GO" id="GO:0042554">
    <property type="term" value="P:superoxide anion generation"/>
    <property type="evidence" value="ECO:0007669"/>
    <property type="project" value="TreeGrafter"/>
</dbReference>
<feature type="transmembrane region" description="Helical" evidence="17">
    <location>
        <begin position="599"/>
        <end position="619"/>
    </location>
</feature>
<evidence type="ECO:0000256" key="8">
    <source>
        <dbReference type="ARBA" id="ARBA00022827"/>
    </source>
</evidence>
<dbReference type="FunFam" id="2.40.30.10:FF:000059">
    <property type="entry name" value="dual oxidase isoform X1"/>
    <property type="match status" value="1"/>
</dbReference>
<evidence type="ECO:0000256" key="7">
    <source>
        <dbReference type="ARBA" id="ARBA00022737"/>
    </source>
</evidence>
<evidence type="ECO:0000313" key="20">
    <source>
        <dbReference type="EMBL" id="KAK3086551.1"/>
    </source>
</evidence>
<comment type="caution">
    <text evidence="20">The sequence shown here is derived from an EMBL/GenBank/DDBJ whole genome shotgun (WGS) entry which is preliminary data.</text>
</comment>
<evidence type="ECO:0000256" key="3">
    <source>
        <dbReference type="ARBA" id="ARBA00012698"/>
    </source>
</evidence>